<dbReference type="GO" id="GO:0042597">
    <property type="term" value="C:periplasmic space"/>
    <property type="evidence" value="ECO:0007669"/>
    <property type="project" value="InterPro"/>
</dbReference>
<feature type="chain" id="PRO_5012437136" description="CopC domain-containing protein" evidence="7">
    <location>
        <begin position="21"/>
        <end position="202"/>
    </location>
</feature>
<dbReference type="SUPFAM" id="SSF81296">
    <property type="entry name" value="E set domains"/>
    <property type="match status" value="1"/>
</dbReference>
<proteinExistence type="predicted"/>
<dbReference type="STRING" id="550447.SAMN05428946_1142"/>
<dbReference type="Proteomes" id="UP000187550">
    <property type="component" value="Unassembled WGS sequence"/>
</dbReference>
<dbReference type="PANTHER" id="PTHR34820:SF4">
    <property type="entry name" value="INNER MEMBRANE PROTEIN YEBZ"/>
    <property type="match status" value="1"/>
</dbReference>
<evidence type="ECO:0000259" key="8">
    <source>
        <dbReference type="Pfam" id="PF04234"/>
    </source>
</evidence>
<dbReference type="Pfam" id="PF04234">
    <property type="entry name" value="CopC"/>
    <property type="match status" value="1"/>
</dbReference>
<evidence type="ECO:0000256" key="4">
    <source>
        <dbReference type="ARBA" id="ARBA00023008"/>
    </source>
</evidence>
<gene>
    <name evidence="9" type="ORF">SAMN05428946_1142</name>
</gene>
<feature type="domain" description="CopC" evidence="8">
    <location>
        <begin position="21"/>
        <end position="111"/>
    </location>
</feature>
<reference evidence="10" key="1">
    <citation type="submission" date="2017-01" db="EMBL/GenBank/DDBJ databases">
        <authorList>
            <person name="Varghese N."/>
            <person name="Submissions S."/>
        </authorList>
    </citation>
    <scope>NUCLEOTIDE SEQUENCE [LARGE SCALE GENOMIC DNA]</scope>
    <source>
        <strain evidence="10">MNA4</strain>
    </source>
</reference>
<evidence type="ECO:0000256" key="3">
    <source>
        <dbReference type="ARBA" id="ARBA00022729"/>
    </source>
</evidence>
<dbReference type="PANTHER" id="PTHR34820">
    <property type="entry name" value="INNER MEMBRANE PROTEIN YEBZ"/>
    <property type="match status" value="1"/>
</dbReference>
<keyword evidence="4" id="KW-0186">Copper</keyword>
<name>A0A1U7PNJ1_9BACI</name>
<comment type="subcellular location">
    <subcellularLocation>
        <location evidence="1">Cell envelope</location>
    </subcellularLocation>
</comment>
<feature type="compositionally biased region" description="Basic and acidic residues" evidence="5">
    <location>
        <begin position="126"/>
        <end position="136"/>
    </location>
</feature>
<dbReference type="RefSeq" id="WP_076757346.1">
    <property type="nucleotide sequence ID" value="NZ_FTPL01000001.1"/>
</dbReference>
<feature type="region of interest" description="Disordered" evidence="5">
    <location>
        <begin position="103"/>
        <end position="173"/>
    </location>
</feature>
<dbReference type="AlphaFoldDB" id="A0A1U7PNJ1"/>
<dbReference type="GO" id="GO:0030313">
    <property type="term" value="C:cell envelope"/>
    <property type="evidence" value="ECO:0007669"/>
    <property type="project" value="UniProtKB-SubCell"/>
</dbReference>
<feature type="compositionally biased region" description="Polar residues" evidence="5">
    <location>
        <begin position="153"/>
        <end position="166"/>
    </location>
</feature>
<evidence type="ECO:0000256" key="7">
    <source>
        <dbReference type="SAM" id="SignalP"/>
    </source>
</evidence>
<dbReference type="GO" id="GO:0005507">
    <property type="term" value="F:copper ion binding"/>
    <property type="evidence" value="ECO:0007669"/>
    <property type="project" value="InterPro"/>
</dbReference>
<dbReference type="EMBL" id="FTPL01000001">
    <property type="protein sequence ID" value="SIT75196.1"/>
    <property type="molecule type" value="Genomic_DNA"/>
</dbReference>
<protein>
    <recommendedName>
        <fullName evidence="8">CopC domain-containing protein</fullName>
    </recommendedName>
</protein>
<dbReference type="GO" id="GO:0046688">
    <property type="term" value="P:response to copper ion"/>
    <property type="evidence" value="ECO:0007669"/>
    <property type="project" value="InterPro"/>
</dbReference>
<keyword evidence="6" id="KW-0812">Transmembrane</keyword>
<dbReference type="InterPro" id="IPR014756">
    <property type="entry name" value="Ig_E-set"/>
</dbReference>
<sequence>MKKWILALVLALIAPSAAMAHSNLESSDPEDGSTVTEPVKALSLEFSAGIEGKSTMTLNGPDGEVDIRDIKVNRNVMTGTLAEPLPDGDWTVAYSVISEDGHPIDGEVKFTTSDQGGKTPDEEADETQKVEPHSEADPMNNEDGDKAVEQAEQEGNTDSLQENNADTDTKAEKGSNSMLTVGLIVAAIVLLAIIVMAFRRKK</sequence>
<keyword evidence="10" id="KW-1185">Reference proteome</keyword>
<organism evidence="9 10">
    <name type="scientific">Edaphobacillus lindanitolerans</name>
    <dbReference type="NCBI Taxonomy" id="550447"/>
    <lineage>
        <taxon>Bacteria</taxon>
        <taxon>Bacillati</taxon>
        <taxon>Bacillota</taxon>
        <taxon>Bacilli</taxon>
        <taxon>Bacillales</taxon>
        <taxon>Bacillaceae</taxon>
        <taxon>Edaphobacillus</taxon>
    </lineage>
</organism>
<keyword evidence="2" id="KW-0479">Metal-binding</keyword>
<dbReference type="GO" id="GO:0006825">
    <property type="term" value="P:copper ion transport"/>
    <property type="evidence" value="ECO:0007669"/>
    <property type="project" value="InterPro"/>
</dbReference>
<evidence type="ECO:0000313" key="9">
    <source>
        <dbReference type="EMBL" id="SIT75196.1"/>
    </source>
</evidence>
<evidence type="ECO:0000313" key="10">
    <source>
        <dbReference type="Proteomes" id="UP000187550"/>
    </source>
</evidence>
<feature type="signal peptide" evidence="7">
    <location>
        <begin position="1"/>
        <end position="20"/>
    </location>
</feature>
<evidence type="ECO:0000256" key="2">
    <source>
        <dbReference type="ARBA" id="ARBA00022723"/>
    </source>
</evidence>
<keyword evidence="6" id="KW-1133">Transmembrane helix</keyword>
<evidence type="ECO:0000256" key="6">
    <source>
        <dbReference type="SAM" id="Phobius"/>
    </source>
</evidence>
<dbReference type="GO" id="GO:0005886">
    <property type="term" value="C:plasma membrane"/>
    <property type="evidence" value="ECO:0007669"/>
    <property type="project" value="TreeGrafter"/>
</dbReference>
<dbReference type="InterPro" id="IPR032694">
    <property type="entry name" value="CopC/D"/>
</dbReference>
<dbReference type="OrthoDB" id="2353937at2"/>
<evidence type="ECO:0000256" key="1">
    <source>
        <dbReference type="ARBA" id="ARBA00004196"/>
    </source>
</evidence>
<accession>A0A1U7PNJ1</accession>
<dbReference type="Gene3D" id="2.60.40.1220">
    <property type="match status" value="1"/>
</dbReference>
<feature type="transmembrane region" description="Helical" evidence="6">
    <location>
        <begin position="178"/>
        <end position="198"/>
    </location>
</feature>
<keyword evidence="6" id="KW-0472">Membrane</keyword>
<dbReference type="InterPro" id="IPR014755">
    <property type="entry name" value="Cu-Rt/internalin_Ig-like"/>
</dbReference>
<keyword evidence="3 7" id="KW-0732">Signal</keyword>
<dbReference type="InterPro" id="IPR007348">
    <property type="entry name" value="CopC_dom"/>
</dbReference>
<evidence type="ECO:0000256" key="5">
    <source>
        <dbReference type="SAM" id="MobiDB-lite"/>
    </source>
</evidence>